<name>A0A1Z3M1N4_BREDI</name>
<protein>
    <submittedName>
        <fullName evidence="1">Uncharacterized protein</fullName>
    </submittedName>
</protein>
<sequence length="59" mass="6484">MCGGCGKATNALLQPELETSELFDFRTASELLREAKPFINALKLFDQAEKSGVQRLSPL</sequence>
<dbReference type="Proteomes" id="UP000197024">
    <property type="component" value="Chromosome"/>
</dbReference>
<accession>A0A1Z3M1N4</accession>
<reference evidence="1 2" key="1">
    <citation type="submission" date="2017-06" db="EMBL/GenBank/DDBJ databases">
        <title>Biodegradation of gentamicin by bacterial consortia AMQD4 in synthetic medium and raw gentamicin sewage.</title>
        <authorList>
            <person name="Chang H."/>
            <person name="Feng Y."/>
            <person name="Li Z."/>
            <person name="Xue J."/>
            <person name="Cheng D."/>
        </authorList>
    </citation>
    <scope>NUCLEOTIDE SEQUENCE [LARGE SCALE GENOMIC DNA]</scope>
    <source>
        <strain evidence="1 2">BZC3</strain>
    </source>
</reference>
<gene>
    <name evidence="1" type="ORF">CD943_16390</name>
</gene>
<proteinExistence type="predicted"/>
<evidence type="ECO:0000313" key="1">
    <source>
        <dbReference type="EMBL" id="ASD28339.1"/>
    </source>
</evidence>
<dbReference type="AlphaFoldDB" id="A0A1Z3M1N4"/>
<reference evidence="1 2" key="2">
    <citation type="submission" date="2017-06" db="EMBL/GenBank/DDBJ databases">
        <authorList>
            <person name="Kim H.J."/>
            <person name="Triplett B.A."/>
        </authorList>
    </citation>
    <scope>NUCLEOTIDE SEQUENCE [LARGE SCALE GENOMIC DNA]</scope>
    <source>
        <strain evidence="1 2">BZC3</strain>
    </source>
</reference>
<dbReference type="EMBL" id="CP021995">
    <property type="protein sequence ID" value="ASD28339.1"/>
    <property type="molecule type" value="Genomic_DNA"/>
</dbReference>
<organism evidence="1 2">
    <name type="scientific">Brevundimonas diminuta</name>
    <name type="common">Pseudomonas diminuta</name>
    <dbReference type="NCBI Taxonomy" id="293"/>
    <lineage>
        <taxon>Bacteria</taxon>
        <taxon>Pseudomonadati</taxon>
        <taxon>Pseudomonadota</taxon>
        <taxon>Alphaproteobacteria</taxon>
        <taxon>Caulobacterales</taxon>
        <taxon>Caulobacteraceae</taxon>
        <taxon>Brevundimonas</taxon>
    </lineage>
</organism>
<evidence type="ECO:0000313" key="2">
    <source>
        <dbReference type="Proteomes" id="UP000197024"/>
    </source>
</evidence>